<dbReference type="AlphaFoldDB" id="A0A7R9VI87"/>
<organism evidence="14">
    <name type="scientific">Pseudictyota dubia</name>
    <dbReference type="NCBI Taxonomy" id="2749911"/>
    <lineage>
        <taxon>Eukaryota</taxon>
        <taxon>Sar</taxon>
        <taxon>Stramenopiles</taxon>
        <taxon>Ochrophyta</taxon>
        <taxon>Bacillariophyta</taxon>
        <taxon>Mediophyceae</taxon>
        <taxon>Biddulphiophycidae</taxon>
        <taxon>Eupodiscales</taxon>
        <taxon>Odontellaceae</taxon>
        <taxon>Pseudictyota</taxon>
    </lineage>
</organism>
<evidence type="ECO:0000256" key="8">
    <source>
        <dbReference type="ARBA" id="ARBA00022786"/>
    </source>
</evidence>
<dbReference type="Pfam" id="PF22191">
    <property type="entry name" value="IBR_1"/>
    <property type="match status" value="1"/>
</dbReference>
<keyword evidence="4" id="KW-0808">Transferase</keyword>
<dbReference type="InterPro" id="IPR047548">
    <property type="entry name" value="Rcat_RBR_RNF14"/>
</dbReference>
<proteinExistence type="inferred from homology"/>
<dbReference type="PROSITE" id="PS51873">
    <property type="entry name" value="TRIAD"/>
    <property type="match status" value="1"/>
</dbReference>
<keyword evidence="8" id="KW-0833">Ubl conjugation pathway</keyword>
<evidence type="ECO:0000256" key="2">
    <source>
        <dbReference type="ARBA" id="ARBA00004906"/>
    </source>
</evidence>
<dbReference type="GO" id="GO:0008270">
    <property type="term" value="F:zinc ion binding"/>
    <property type="evidence" value="ECO:0007669"/>
    <property type="project" value="UniProtKB-KW"/>
</dbReference>
<dbReference type="GO" id="GO:0061630">
    <property type="term" value="F:ubiquitin protein ligase activity"/>
    <property type="evidence" value="ECO:0007669"/>
    <property type="project" value="UniProtKB-EC"/>
</dbReference>
<dbReference type="InterPro" id="IPR044066">
    <property type="entry name" value="TRIAD_supradom"/>
</dbReference>
<dbReference type="Gene3D" id="3.30.40.10">
    <property type="entry name" value="Zinc/RING finger domain, C3HC4 (zinc finger)"/>
    <property type="match status" value="1"/>
</dbReference>
<sequence>MTTTSSMCKELAAMSEKKSRKLSKNINFLDTSKPAEWAELNERLESQLTMASTTLDLSYDATCMILHDHSFQACDAEKALATDREATLRQSGFNSDSSSIQPHRGSSKDMICEICYETIEEKDGKDSNSLALACGHQFCKSCWDAYLHVHFEQWSARSLSTTCPRHDCKERITYSDIEALAPEMMSDWKEAFLKSFVVKDNNHGYCRGPNCSMVVAASPDKPDVSGEVICYKCQANFCFRCGGTPHDPVSCKDMIRWNTIVGTSGFWIRSNSKPCPGCRAPIEKNMGCNHMECTSCGFHFCWVCLAPVRSHLEPHFCERYDPSKTGENEDERRALFYMDQFMMQEEAETFAKDDLHTIRRDKAVLNEAMDEESFQIIEHTLEMLCKTRNFLKHTYVATFALGFDDPVSLHALETYQATLEQFTEFLHS</sequence>
<protein>
    <recommendedName>
        <fullName evidence="3">RBR-type E3 ubiquitin transferase</fullName>
        <ecNumber evidence="3">2.3.2.31</ecNumber>
    </recommendedName>
</protein>
<comment type="similarity">
    <text evidence="10">Belongs to the RBR family. RNF14 subfamily.</text>
</comment>
<dbReference type="PANTHER" id="PTHR11685">
    <property type="entry name" value="RBR FAMILY RING FINGER AND IBR DOMAIN-CONTAINING"/>
    <property type="match status" value="1"/>
</dbReference>
<keyword evidence="7 11" id="KW-0863">Zinc-finger</keyword>
<dbReference type="InterPro" id="IPR018957">
    <property type="entry name" value="Znf_C3HC4_RING-type"/>
</dbReference>
<evidence type="ECO:0000256" key="11">
    <source>
        <dbReference type="PROSITE-ProRule" id="PRU00175"/>
    </source>
</evidence>
<evidence type="ECO:0000256" key="3">
    <source>
        <dbReference type="ARBA" id="ARBA00012251"/>
    </source>
</evidence>
<keyword evidence="6" id="KW-0677">Repeat</keyword>
<evidence type="ECO:0000256" key="7">
    <source>
        <dbReference type="ARBA" id="ARBA00022771"/>
    </source>
</evidence>
<dbReference type="Pfam" id="PF00097">
    <property type="entry name" value="zf-C3HC4"/>
    <property type="match status" value="1"/>
</dbReference>
<dbReference type="SUPFAM" id="SSF57850">
    <property type="entry name" value="RING/U-box"/>
    <property type="match status" value="3"/>
</dbReference>
<evidence type="ECO:0000259" key="13">
    <source>
        <dbReference type="PROSITE" id="PS51873"/>
    </source>
</evidence>
<dbReference type="CDD" id="cd20354">
    <property type="entry name" value="Rcat_RBR_RNF14"/>
    <property type="match status" value="1"/>
</dbReference>
<evidence type="ECO:0000256" key="6">
    <source>
        <dbReference type="ARBA" id="ARBA00022737"/>
    </source>
</evidence>
<dbReference type="SMART" id="SM00647">
    <property type="entry name" value="IBR"/>
    <property type="match status" value="2"/>
</dbReference>
<feature type="domain" description="RING-type" evidence="12">
    <location>
        <begin position="112"/>
        <end position="167"/>
    </location>
</feature>
<evidence type="ECO:0000313" key="14">
    <source>
        <dbReference type="EMBL" id="CAD8295131.1"/>
    </source>
</evidence>
<keyword evidence="5" id="KW-0479">Metal-binding</keyword>
<dbReference type="PROSITE" id="PS50089">
    <property type="entry name" value="ZF_RING_2"/>
    <property type="match status" value="1"/>
</dbReference>
<dbReference type="Gene3D" id="1.20.120.1750">
    <property type="match status" value="1"/>
</dbReference>
<evidence type="ECO:0000256" key="5">
    <source>
        <dbReference type="ARBA" id="ARBA00022723"/>
    </source>
</evidence>
<evidence type="ECO:0000256" key="4">
    <source>
        <dbReference type="ARBA" id="ARBA00022679"/>
    </source>
</evidence>
<evidence type="ECO:0000259" key="12">
    <source>
        <dbReference type="PROSITE" id="PS50089"/>
    </source>
</evidence>
<comment type="pathway">
    <text evidence="2">Protein modification; protein ubiquitination.</text>
</comment>
<feature type="domain" description="RING-type" evidence="13">
    <location>
        <begin position="108"/>
        <end position="321"/>
    </location>
</feature>
<reference evidence="14" key="1">
    <citation type="submission" date="2021-01" db="EMBL/GenBank/DDBJ databases">
        <authorList>
            <person name="Corre E."/>
            <person name="Pelletier E."/>
            <person name="Niang G."/>
            <person name="Scheremetjew M."/>
            <person name="Finn R."/>
            <person name="Kale V."/>
            <person name="Holt S."/>
            <person name="Cochrane G."/>
            <person name="Meng A."/>
            <person name="Brown T."/>
            <person name="Cohen L."/>
        </authorList>
    </citation>
    <scope>NUCLEOTIDE SEQUENCE</scope>
    <source>
        <strain evidence="14">CCMP147</strain>
    </source>
</reference>
<dbReference type="InterPro" id="IPR013083">
    <property type="entry name" value="Znf_RING/FYVE/PHD"/>
</dbReference>
<gene>
    <name evidence="14" type="ORF">TDUB1175_LOCUS2318</name>
</gene>
<keyword evidence="9" id="KW-0862">Zinc</keyword>
<comment type="catalytic activity">
    <reaction evidence="1">
        <text>[E2 ubiquitin-conjugating enzyme]-S-ubiquitinyl-L-cysteine + [acceptor protein]-L-lysine = [E2 ubiquitin-conjugating enzyme]-L-cysteine + [acceptor protein]-N(6)-ubiquitinyl-L-lysine.</text>
        <dbReference type="EC" id="2.3.2.31"/>
    </reaction>
</comment>
<dbReference type="InterPro" id="IPR001841">
    <property type="entry name" value="Znf_RING"/>
</dbReference>
<evidence type="ECO:0000256" key="10">
    <source>
        <dbReference type="ARBA" id="ARBA00044508"/>
    </source>
</evidence>
<accession>A0A7R9VI87</accession>
<dbReference type="EMBL" id="HBED01004700">
    <property type="protein sequence ID" value="CAD8295131.1"/>
    <property type="molecule type" value="Transcribed_RNA"/>
</dbReference>
<dbReference type="GO" id="GO:0016567">
    <property type="term" value="P:protein ubiquitination"/>
    <property type="evidence" value="ECO:0007669"/>
    <property type="project" value="InterPro"/>
</dbReference>
<dbReference type="Pfam" id="PF01485">
    <property type="entry name" value="IBR"/>
    <property type="match status" value="1"/>
</dbReference>
<dbReference type="InterPro" id="IPR002867">
    <property type="entry name" value="IBR_dom"/>
</dbReference>
<name>A0A7R9VI87_9STRA</name>
<evidence type="ECO:0000256" key="9">
    <source>
        <dbReference type="ARBA" id="ARBA00022833"/>
    </source>
</evidence>
<dbReference type="InterPro" id="IPR031127">
    <property type="entry name" value="E3_UB_ligase_RBR"/>
</dbReference>
<evidence type="ECO:0000256" key="1">
    <source>
        <dbReference type="ARBA" id="ARBA00001798"/>
    </source>
</evidence>
<dbReference type="EC" id="2.3.2.31" evidence="3"/>